<proteinExistence type="predicted"/>
<evidence type="ECO:0000256" key="1">
    <source>
        <dbReference type="SAM" id="SignalP"/>
    </source>
</evidence>
<sequence>MKRVLLFTVLIPLAYSAQVGIQTPTPTSTLDIAAKNPTGTATSVDGIIIPRVDRQRAQSMTAVPVSTLIYINDISTGTAAGTTEDVSSVGFYHFDGTKWIALITTSSNNDWHTIGNAGTNPTSNFVGTTDNQNLVFKRNNVNSGLLGTINTSFGVGSLPSSTALLSTAFGVSSLSAATSGSVANSAFGNQSLSANTTGVQNSAFGHQALLNNTTGSRLTAIGSGALRSNNGGDNVAVGYNALDVLSGTTAFNVAVGADALGTLTTGTANTAIGDNTGNPASGAGGVALTSGNRNILIGANSTFLNAAANSQMNIGNAIFGTNLSIDINSLTANIGIGTATPTARLELASGTNGVSGMKFTNINNATATTPNAAALGVDASGNVVIQNVAPLTTSFKSFSIDANSATNSLITIGSLEFRYPSTTCTSTSSFVQVRSTTGTNNLGVQHAILTTAQNGSGFVNTTPLTATPTFTNLTGIPLNCVQDGHAQFNFFSYTDRTFYRVNVHVADGDSQGFGALGYIFVELQK</sequence>
<comment type="caution">
    <text evidence="2">The sequence shown here is derived from an EMBL/GenBank/DDBJ whole genome shotgun (WGS) entry which is preliminary data.</text>
</comment>
<dbReference type="RefSeq" id="WP_115983022.1">
    <property type="nucleotide sequence ID" value="NZ_JAVDQS010000011.1"/>
</dbReference>
<accession>A0ABU1LHX3</accession>
<evidence type="ECO:0000313" key="3">
    <source>
        <dbReference type="Proteomes" id="UP001184853"/>
    </source>
</evidence>
<dbReference type="Proteomes" id="UP001184853">
    <property type="component" value="Unassembled WGS sequence"/>
</dbReference>
<dbReference type="EMBL" id="JAVDQS010000011">
    <property type="protein sequence ID" value="MDR6406348.1"/>
    <property type="molecule type" value="Genomic_DNA"/>
</dbReference>
<protein>
    <recommendedName>
        <fullName evidence="4">Trimeric autotransporter adhesin</fullName>
    </recommendedName>
</protein>
<feature type="signal peptide" evidence="1">
    <location>
        <begin position="1"/>
        <end position="17"/>
    </location>
</feature>
<feature type="chain" id="PRO_5045803288" description="Trimeric autotransporter adhesin" evidence="1">
    <location>
        <begin position="18"/>
        <end position="525"/>
    </location>
</feature>
<evidence type="ECO:0008006" key="4">
    <source>
        <dbReference type="Google" id="ProtNLM"/>
    </source>
</evidence>
<name>A0ABU1LHX3_9FLAO</name>
<keyword evidence="3" id="KW-1185">Reference proteome</keyword>
<evidence type="ECO:0000313" key="2">
    <source>
        <dbReference type="EMBL" id="MDR6406348.1"/>
    </source>
</evidence>
<organism evidence="2 3">
    <name type="scientific">Chryseobacterium geocarposphaerae</name>
    <dbReference type="NCBI Taxonomy" id="1416776"/>
    <lineage>
        <taxon>Bacteria</taxon>
        <taxon>Pseudomonadati</taxon>
        <taxon>Bacteroidota</taxon>
        <taxon>Flavobacteriia</taxon>
        <taxon>Flavobacteriales</taxon>
        <taxon>Weeksellaceae</taxon>
        <taxon>Chryseobacterium group</taxon>
        <taxon>Chryseobacterium</taxon>
    </lineage>
</organism>
<gene>
    <name evidence="2" type="ORF">J2781_003306</name>
</gene>
<reference evidence="2 3" key="1">
    <citation type="submission" date="2023-07" db="EMBL/GenBank/DDBJ databases">
        <title>Sorghum-associated microbial communities from plants grown in Nebraska, USA.</title>
        <authorList>
            <person name="Schachtman D."/>
        </authorList>
    </citation>
    <scope>NUCLEOTIDE SEQUENCE [LARGE SCALE GENOMIC DNA]</scope>
    <source>
        <strain evidence="2 3">DS1709</strain>
    </source>
</reference>
<keyword evidence="1" id="KW-0732">Signal</keyword>